<dbReference type="Gene3D" id="2.60.40.1080">
    <property type="match status" value="2"/>
</dbReference>
<dbReference type="SUPFAM" id="SSF49384">
    <property type="entry name" value="Carbohydrate-binding domain"/>
    <property type="match status" value="1"/>
</dbReference>
<evidence type="ECO:0000256" key="3">
    <source>
        <dbReference type="ARBA" id="ARBA00022919"/>
    </source>
</evidence>
<dbReference type="InterPro" id="IPR008965">
    <property type="entry name" value="CBM2/CBM3_carb-bd_dom_sf"/>
</dbReference>
<dbReference type="Pfam" id="PF00404">
    <property type="entry name" value="Dockerin_1"/>
    <property type="match status" value="1"/>
</dbReference>
<dbReference type="InterPro" id="IPR036439">
    <property type="entry name" value="Dockerin_dom_sf"/>
</dbReference>
<evidence type="ECO:0000313" key="9">
    <source>
        <dbReference type="Proteomes" id="UP001596044"/>
    </source>
</evidence>
<reference evidence="9" key="1">
    <citation type="journal article" date="2019" name="Int. J. Syst. Evol. Microbiol.">
        <title>The Global Catalogue of Microorganisms (GCM) 10K type strain sequencing project: providing services to taxonomists for standard genome sequencing and annotation.</title>
        <authorList>
            <consortium name="The Broad Institute Genomics Platform"/>
            <consortium name="The Broad Institute Genome Sequencing Center for Infectious Disease"/>
            <person name="Wu L."/>
            <person name="Ma J."/>
        </authorList>
    </citation>
    <scope>NUCLEOTIDE SEQUENCE [LARGE SCALE GENOMIC DNA]</scope>
    <source>
        <strain evidence="9">KACC 11904</strain>
    </source>
</reference>
<dbReference type="InterPro" id="IPR017853">
    <property type="entry name" value="GH"/>
</dbReference>
<evidence type="ECO:0000259" key="7">
    <source>
        <dbReference type="PROSITE" id="PS51766"/>
    </source>
</evidence>
<dbReference type="Pfam" id="PF02368">
    <property type="entry name" value="Big_2"/>
    <property type="match status" value="2"/>
</dbReference>
<dbReference type="InterPro" id="IPR035992">
    <property type="entry name" value="Ricin_B-like_lectins"/>
</dbReference>
<dbReference type="EMBL" id="JBHSMJ010000022">
    <property type="protein sequence ID" value="MFC5449981.1"/>
    <property type="molecule type" value="Genomic_DNA"/>
</dbReference>
<dbReference type="Gene3D" id="3.20.20.70">
    <property type="entry name" value="Aldolase class I"/>
    <property type="match status" value="1"/>
</dbReference>
<evidence type="ECO:0000256" key="6">
    <source>
        <dbReference type="SAM" id="SignalP"/>
    </source>
</evidence>
<dbReference type="PROSITE" id="PS00018">
    <property type="entry name" value="EF_HAND_1"/>
    <property type="match status" value="1"/>
</dbReference>
<dbReference type="InterPro" id="IPR016134">
    <property type="entry name" value="Dockerin_dom"/>
</dbReference>
<dbReference type="Proteomes" id="UP001596044">
    <property type="component" value="Unassembled WGS sequence"/>
</dbReference>
<evidence type="ECO:0000256" key="5">
    <source>
        <dbReference type="ARBA" id="ARBA00033098"/>
    </source>
</evidence>
<dbReference type="Gene3D" id="2.60.120.560">
    <property type="entry name" value="Exo-inulinase, domain 1"/>
    <property type="match status" value="1"/>
</dbReference>
<dbReference type="RefSeq" id="WP_270884968.1">
    <property type="nucleotide sequence ID" value="NZ_JAQFVF010000080.1"/>
</dbReference>
<dbReference type="CDD" id="cd00161">
    <property type="entry name" value="beta-trefoil_Ricin-like"/>
    <property type="match status" value="1"/>
</dbReference>
<feature type="domain" description="Dockerin" evidence="7">
    <location>
        <begin position="1573"/>
        <end position="1635"/>
    </location>
</feature>
<dbReference type="Pfam" id="PF02057">
    <property type="entry name" value="Glyco_hydro_59"/>
    <property type="match status" value="1"/>
</dbReference>
<sequence length="1635" mass="175306">MLKRLRKNVCKIIPIAMIASIVCVPAPAAFADNSTIVDPSVQFQTVEGWGTSLAWWGYVVGGYANKTDYADKIFGSSGLNLNIARYNIGGGENPNYLPPNQTYLMYRARIPGFLSSNGTYDWTADANQRWMLQAAKARGADQFEAFSNSPPYWMTNSGSVSGAADGSDNLNSNYYDAFADYLTTVVKQFKDTEGITFRTLNPLNEPIAGWWKLGNRQEGAHFDRSSQNTILSKVAASLSSKGLGTKLSGSDENTIDDALTSFNSLSSATKNSVYQINTHSYGGSQRVQLANAAQSNSKKLWMSEYGDGDATGLTMSSTILKDMKQMHASGWVYWQAVDDADGWGFLKNSLNSSGDTSYTINQKYYIMGNYSKFIRPGYKIIAINDDNSLVAYDPASSNVVIVTTNSSASDKTVSYDLSKFSAITGNATPYRTSSTEQLAQLPSISLNNKTFSATAKAGSVTTYVIDGASYSGGLDYNPSTYYTIKSQNSGMLADVKGESLNPGTAIDQWSATSGNNQQWSIQGYGDGTYYLVNRNSGMVMEVTGSSTTAGASVIQYPYGGSNNQKWRITSVGNGFYKLVNVNSGMALDVIGASRTAGTALDQWTDNGGTNQHWSFGSSTVNIDGTGSGRVFDGEGVLSGGGGNTKLLIDYPEPYRSDILDYLFKPNFGASYQELKFEIGGDINSTSGTEPSHARTRDENANPVMTRGYETWLINEAKKRNPNIKLSALQWGAPAWVGNMWSQDNADYLVSYIKGLKSVWGYDLDYIGGSQNESYNGTSQQARDYIVNILRPTLDRNGLSNVKIVAPDIYGNDWGFADKIVNDPALKNAVAAIGYHYVNSTSTSNAQNSGLPIWESEGWTGIGDWNGAFNLAKEMNLNYINAKLTKTDVWHLIGAQYNNTAWAHSGIMQANSPWSGNYVVQPAVWAAAHTTQFAAPGWQYLDSGSGIAPGGSSYVTFKNPNSGDYSIVIVSGGSPESMTFNLTGGLSNGAVHVWKSNSSAQFIQQSDIQPNAGSYSINLEANSIYTLTTTTGQQKGAAANAIPADQSFPKNYSENFESYTVGKTPKYTYDIEGAFEVSNSFGGGVGKTLRQVILKPLIPWNVWGEKPDSQNPSTFTEFGDLKWQNYDYSVDTLIENAGAVNIYGRVGSELPGGHPEDYKGYRLSIYDNGQWYLCYGDPSTYGTSNDVVLASGTVTGFSANTWHNLKLSFVGTTIKAFVDNNQIASVTDSRRGSGMVGLGSGWNNAQYDNVNVSQYSPVTSVQVDKPQISLNEGQTTELVAAVLPENATNKNVTWSSSDETVAKVEVKDGKTVVTALKAGAADITVTTAEGNFTAVSKVTVTPSIPLTTVTSVQVDKPQISLNEGQTTELVAAVLPENATNKNVAWSSSDETVAKVEVKDGKTVVTALKAGAADITVTTADGNFTAVSKVTVVKGVVTPSIPLTTLSAAGTVQTGDEFTVQLGLGSVTQNVYAQDFKMDYDSNVFEFVSARAVNDGLQLVKTKTDTLGKLRFILASVGKPMTGDAGILELKFRARAVAQPATGTIAVTNAMLADGQGVETTVQASTVNVSIATAPPVISGDVNHDNKVSIGDLGFVAANYGKTSSSPDWEQIKQADVTGDGKIDIADLVFVAIKIFE</sequence>
<feature type="signal peptide" evidence="6">
    <location>
        <begin position="1"/>
        <end position="31"/>
    </location>
</feature>
<evidence type="ECO:0000313" key="8">
    <source>
        <dbReference type="EMBL" id="MFC5449981.1"/>
    </source>
</evidence>
<dbReference type="InterPro" id="IPR049161">
    <property type="entry name" value="GH59_cat"/>
</dbReference>
<keyword evidence="4" id="KW-0442">Lipid degradation</keyword>
<proteinExistence type="inferred from homology"/>
<comment type="similarity">
    <text evidence="1">Belongs to the glycosyl hydrolase 59 family.</text>
</comment>
<keyword evidence="3" id="KW-0746">Sphingolipid metabolism</keyword>
<dbReference type="InterPro" id="IPR013785">
    <property type="entry name" value="Aldolase_TIM"/>
</dbReference>
<dbReference type="PRINTS" id="PR00850">
    <property type="entry name" value="GLHYDRLASE59"/>
</dbReference>
<gene>
    <name evidence="8" type="ORF">ACFPOG_17160</name>
</gene>
<dbReference type="SUPFAM" id="SSF51445">
    <property type="entry name" value="(Trans)glycosidases"/>
    <property type="match status" value="2"/>
</dbReference>
<dbReference type="SMART" id="SM00635">
    <property type="entry name" value="BID_2"/>
    <property type="match status" value="2"/>
</dbReference>
<dbReference type="CDD" id="cd14254">
    <property type="entry name" value="Dockerin_II"/>
    <property type="match status" value="1"/>
</dbReference>
<evidence type="ECO:0000256" key="2">
    <source>
        <dbReference type="ARBA" id="ARBA00012657"/>
    </source>
</evidence>
<protein>
    <recommendedName>
        <fullName evidence="2">galactosylceramidase</fullName>
        <ecNumber evidence="2">3.2.1.46</ecNumber>
    </recommendedName>
    <alternativeName>
        <fullName evidence="5">Galactosylceramidase</fullName>
    </alternativeName>
</protein>
<dbReference type="InterPro" id="IPR039514">
    <property type="entry name" value="6GAL-like"/>
</dbReference>
<dbReference type="CDD" id="cd08547">
    <property type="entry name" value="Type_II_cohesin"/>
    <property type="match status" value="1"/>
</dbReference>
<dbReference type="Gene3D" id="3.20.20.80">
    <property type="entry name" value="Glycosidases"/>
    <property type="match status" value="2"/>
</dbReference>
<keyword evidence="6" id="KW-0732">Signal</keyword>
<dbReference type="InterPro" id="IPR008964">
    <property type="entry name" value="Invasin/intimin_cell_adhesion"/>
</dbReference>
<dbReference type="SUPFAM" id="SSF63446">
    <property type="entry name" value="Type I dockerin domain"/>
    <property type="match status" value="1"/>
</dbReference>
<dbReference type="PANTHER" id="PTHR42767:SF1">
    <property type="entry name" value="ENDO-BETA-1,6-GALACTANASE-LIKE DOMAIN-CONTAINING PROTEIN"/>
    <property type="match status" value="1"/>
</dbReference>
<dbReference type="SUPFAM" id="SSF50370">
    <property type="entry name" value="Ricin B-like lectins"/>
    <property type="match status" value="1"/>
</dbReference>
<keyword evidence="4" id="KW-0443">Lipid metabolism</keyword>
<dbReference type="Pfam" id="PF21708">
    <property type="entry name" value="Glyco_hydro_59_C"/>
    <property type="match status" value="1"/>
</dbReference>
<dbReference type="InterPro" id="IPR039743">
    <property type="entry name" value="6GAL/EXGAL"/>
</dbReference>
<feature type="chain" id="PRO_5045614041" description="galactosylceramidase" evidence="6">
    <location>
        <begin position="32"/>
        <end position="1635"/>
    </location>
</feature>
<dbReference type="SUPFAM" id="SSF49373">
    <property type="entry name" value="Invasin/intimin cell-adhesion fragments"/>
    <property type="match status" value="2"/>
</dbReference>
<name>A0ABW0KAT2_9BACL</name>
<dbReference type="SMART" id="SM00458">
    <property type="entry name" value="RICIN"/>
    <property type="match status" value="1"/>
</dbReference>
<evidence type="ECO:0000256" key="1">
    <source>
        <dbReference type="ARBA" id="ARBA00005637"/>
    </source>
</evidence>
<organism evidence="8 9">
    <name type="scientific">Paenibacillus aestuarii</name>
    <dbReference type="NCBI Taxonomy" id="516965"/>
    <lineage>
        <taxon>Bacteria</taxon>
        <taxon>Bacillati</taxon>
        <taxon>Bacillota</taxon>
        <taxon>Bacilli</taxon>
        <taxon>Bacillales</taxon>
        <taxon>Paenibacillaceae</taxon>
        <taxon>Paenibacillus</taxon>
    </lineage>
</organism>
<dbReference type="EC" id="3.2.1.46" evidence="2"/>
<keyword evidence="9" id="KW-1185">Reference proteome</keyword>
<accession>A0ABW0KAT2</accession>
<comment type="caution">
    <text evidence="8">The sequence shown here is derived from an EMBL/GenBank/DDBJ whole genome shotgun (WGS) entry which is preliminary data.</text>
</comment>
<dbReference type="InterPro" id="IPR002105">
    <property type="entry name" value="Dockerin_1_rpt"/>
</dbReference>
<dbReference type="InterPro" id="IPR003343">
    <property type="entry name" value="Big_2"/>
</dbReference>
<dbReference type="Pfam" id="PF14587">
    <property type="entry name" value="Glyco_hydr_30_2"/>
    <property type="match status" value="1"/>
</dbReference>
<evidence type="ECO:0000256" key="4">
    <source>
        <dbReference type="ARBA" id="ARBA00022963"/>
    </source>
</evidence>
<dbReference type="PROSITE" id="PS51766">
    <property type="entry name" value="DOCKERIN"/>
    <property type="match status" value="1"/>
</dbReference>
<dbReference type="InterPro" id="IPR049162">
    <property type="entry name" value="GH59_C"/>
</dbReference>
<dbReference type="InterPro" id="IPR001286">
    <property type="entry name" value="Glyco_hydro_59"/>
</dbReference>
<dbReference type="Gene3D" id="1.10.1330.10">
    <property type="entry name" value="Dockerin domain"/>
    <property type="match status" value="1"/>
</dbReference>
<dbReference type="InterPro" id="IPR000772">
    <property type="entry name" value="Ricin_B_lectin"/>
</dbReference>
<dbReference type="Gene3D" id="2.80.10.50">
    <property type="match status" value="3"/>
</dbReference>
<dbReference type="PANTHER" id="PTHR42767">
    <property type="entry name" value="ENDO-BETA-1,6-GALACTANASE"/>
    <property type="match status" value="1"/>
</dbReference>
<dbReference type="Gene3D" id="2.60.40.680">
    <property type="match status" value="1"/>
</dbReference>
<dbReference type="PROSITE" id="PS50231">
    <property type="entry name" value="RICIN_B_LECTIN"/>
    <property type="match status" value="1"/>
</dbReference>
<dbReference type="InterPro" id="IPR018247">
    <property type="entry name" value="EF_Hand_1_Ca_BS"/>
</dbReference>
<dbReference type="SUPFAM" id="SSF51011">
    <property type="entry name" value="Glycosyl hydrolase domain"/>
    <property type="match status" value="1"/>
</dbReference>
<dbReference type="Pfam" id="PF14200">
    <property type="entry name" value="RicinB_lectin_2"/>
    <property type="match status" value="1"/>
</dbReference>